<reference evidence="2 3" key="1">
    <citation type="journal article" date="2021" name="Microbiol. Resour. Announc.">
        <title>Complete Genome Sequences of Two Rhodococcus sp. Strains with Large and Linear Chromosomes, Isolated from Apple Rhizosphere.</title>
        <authorList>
            <person name="Benning S."/>
            <person name="Brugnone N."/>
            <person name="Siani R."/>
            <person name="Kublik S."/>
            <person name="Schloter M."/>
            <person name="Rad V."/>
        </authorList>
    </citation>
    <scope>NUCLEOTIDE SEQUENCE [LARGE SCALE GENOMIC DNA]</scope>
    <source>
        <strain evidence="2 3">R79</strain>
    </source>
</reference>
<dbReference type="InterPro" id="IPR051397">
    <property type="entry name" value="Zn-ADH-like_protein"/>
</dbReference>
<name>A0A974ZUE4_9NOCA</name>
<dbReference type="Proteomes" id="UP000662986">
    <property type="component" value="Chromosome"/>
</dbReference>
<dbReference type="PROSITE" id="PS01162">
    <property type="entry name" value="QOR_ZETA_CRYSTAL"/>
    <property type="match status" value="1"/>
</dbReference>
<evidence type="ECO:0000259" key="1">
    <source>
        <dbReference type="SMART" id="SM00829"/>
    </source>
</evidence>
<sequence length="323" mass="33922">MRAFELKDYTGPDGLVLTNIDTPHPNDDEVLLRVHAVGVNYPDLLMTKGQYQNKPALPVVPGCEVAGTVISAPNHTKWHPGDRAAAFVWQGGFAEQVAIPLNSVVPIPDSVDFQSAAAMVVNYHTVHFALARRGAVQPGETVLVLGAAGGIGTAAVQVAKGLGARVIAGVSSPSRAETAAAAGAPETVVLEKGFAGTIREMTDGRGVDVVLDPVGDWIFDEAVRTLAPEGRLLVVGFAAGKIPELKVNRLLLRNIGVVGAAFGAFLELDHDLMTEQAASLDRMIADGAVKPYIGSRFGFEELPQALRSLDAGEIRGKAVVVIE</sequence>
<gene>
    <name evidence="2" type="ORF">JWS13_19605</name>
</gene>
<dbReference type="Pfam" id="PF08240">
    <property type="entry name" value="ADH_N"/>
    <property type="match status" value="1"/>
</dbReference>
<feature type="domain" description="Enoyl reductase (ER)" evidence="1">
    <location>
        <begin position="11"/>
        <end position="320"/>
    </location>
</feature>
<dbReference type="InterPro" id="IPR036291">
    <property type="entry name" value="NAD(P)-bd_dom_sf"/>
</dbReference>
<keyword evidence="3" id="KW-1185">Reference proteome</keyword>
<dbReference type="EMBL" id="CP070619">
    <property type="protein sequence ID" value="QSE90669.1"/>
    <property type="molecule type" value="Genomic_DNA"/>
</dbReference>
<dbReference type="SUPFAM" id="SSF51735">
    <property type="entry name" value="NAD(P)-binding Rossmann-fold domains"/>
    <property type="match status" value="1"/>
</dbReference>
<dbReference type="RefSeq" id="WP_206007095.1">
    <property type="nucleotide sequence ID" value="NZ_CP070619.1"/>
</dbReference>
<dbReference type="InterPro" id="IPR013154">
    <property type="entry name" value="ADH-like_N"/>
</dbReference>
<dbReference type="Pfam" id="PF00107">
    <property type="entry name" value="ADH_zinc_N"/>
    <property type="match status" value="1"/>
</dbReference>
<dbReference type="PANTHER" id="PTHR43677:SF4">
    <property type="entry name" value="QUINONE OXIDOREDUCTASE-LIKE PROTEIN 2"/>
    <property type="match status" value="1"/>
</dbReference>
<dbReference type="CDD" id="cd08241">
    <property type="entry name" value="QOR1"/>
    <property type="match status" value="1"/>
</dbReference>
<dbReference type="PANTHER" id="PTHR43677">
    <property type="entry name" value="SHORT-CHAIN DEHYDROGENASE/REDUCTASE"/>
    <property type="match status" value="1"/>
</dbReference>
<dbReference type="SUPFAM" id="SSF50129">
    <property type="entry name" value="GroES-like"/>
    <property type="match status" value="1"/>
</dbReference>
<dbReference type="InterPro" id="IPR011032">
    <property type="entry name" value="GroES-like_sf"/>
</dbReference>
<evidence type="ECO:0000313" key="3">
    <source>
        <dbReference type="Proteomes" id="UP000662986"/>
    </source>
</evidence>
<reference evidence="2 3" key="2">
    <citation type="journal article" date="2022" name="Arch. Microbiol.">
        <title>Rhodococcus pseudokoreensis sp. nov. isolated from the rhizosphere of young M26 apple rootstocks.</title>
        <authorList>
            <person name="Kampfer P."/>
            <person name="Glaeser S.P."/>
            <person name="Blom J."/>
            <person name="Wolf J."/>
            <person name="Benning S."/>
            <person name="Schloter M."/>
            <person name="Neumann-Schaal M."/>
        </authorList>
    </citation>
    <scope>NUCLEOTIDE SEQUENCE [LARGE SCALE GENOMIC DNA]</scope>
    <source>
        <strain evidence="2 3">R79</strain>
    </source>
</reference>
<accession>A0A974ZUE4</accession>
<evidence type="ECO:0000313" key="2">
    <source>
        <dbReference type="EMBL" id="QSE90669.1"/>
    </source>
</evidence>
<dbReference type="Gene3D" id="3.90.180.10">
    <property type="entry name" value="Medium-chain alcohol dehydrogenases, catalytic domain"/>
    <property type="match status" value="1"/>
</dbReference>
<organism evidence="2 3">
    <name type="scientific">Rhodococcus pseudokoreensis</name>
    <dbReference type="NCBI Taxonomy" id="2811421"/>
    <lineage>
        <taxon>Bacteria</taxon>
        <taxon>Bacillati</taxon>
        <taxon>Actinomycetota</taxon>
        <taxon>Actinomycetes</taxon>
        <taxon>Mycobacteriales</taxon>
        <taxon>Nocardiaceae</taxon>
        <taxon>Rhodococcus</taxon>
    </lineage>
</organism>
<dbReference type="SMART" id="SM00829">
    <property type="entry name" value="PKS_ER"/>
    <property type="match status" value="1"/>
</dbReference>
<dbReference type="InterPro" id="IPR013149">
    <property type="entry name" value="ADH-like_C"/>
</dbReference>
<dbReference type="InterPro" id="IPR002364">
    <property type="entry name" value="Quin_OxRdtase/zeta-crystal_CS"/>
</dbReference>
<protein>
    <submittedName>
        <fullName evidence="2">NADPH:quinone oxidoreductase family protein</fullName>
    </submittedName>
</protein>
<dbReference type="InterPro" id="IPR020843">
    <property type="entry name" value="ER"/>
</dbReference>
<dbReference type="Gene3D" id="3.40.50.720">
    <property type="entry name" value="NAD(P)-binding Rossmann-like Domain"/>
    <property type="match status" value="1"/>
</dbReference>
<proteinExistence type="predicted"/>